<keyword evidence="4 7" id="KW-0812">Transmembrane</keyword>
<proteinExistence type="inferred from homology"/>
<evidence type="ECO:0000256" key="4">
    <source>
        <dbReference type="ARBA" id="ARBA00022692"/>
    </source>
</evidence>
<name>A0A5Q2MMR0_9ACTN</name>
<dbReference type="AlphaFoldDB" id="A0A5Q2MMR0"/>
<dbReference type="Pfam" id="PF19300">
    <property type="entry name" value="BPD_transp_1_N"/>
    <property type="match status" value="1"/>
</dbReference>
<comment type="subcellular location">
    <subcellularLocation>
        <location evidence="1 7">Cell membrane</location>
        <topology evidence="1 7">Multi-pass membrane protein</topology>
    </subcellularLocation>
</comment>
<dbReference type="GO" id="GO:0055085">
    <property type="term" value="P:transmembrane transport"/>
    <property type="evidence" value="ECO:0007669"/>
    <property type="project" value="InterPro"/>
</dbReference>
<dbReference type="Proteomes" id="UP000392064">
    <property type="component" value="Chromosome"/>
</dbReference>
<evidence type="ECO:0000256" key="6">
    <source>
        <dbReference type="ARBA" id="ARBA00023136"/>
    </source>
</evidence>
<sequence length="314" mass="33255">MLTLAGRRLLSAIPLLLFISFFVFVLIDLTPGDAAQTLAGEGATAEQIAETRSRLGLDDPLIVRYLEWLGAALQGDLGTSLYSSESVVNILLDRMPVTGSLALVSLVIVLLVGIPLGVIAAVRANSWVDRAVSGFASLSMALPPFVVGLVLVLLFGISLAWFPATGYMPIADGGVFEWLRHLILPALAIAAISTAELARQTRGALVDILQTDFIRTLRAKGLTRTKIIGKHALKNAGVPIVTIFGVQVSRVLAGAVTVEFVFAIPGFGSLAVSSVNERDMPVILGVVLISAIVVLIANVIVDLSYGYFNPKVRS</sequence>
<dbReference type="PROSITE" id="PS50928">
    <property type="entry name" value="ABC_TM1"/>
    <property type="match status" value="1"/>
</dbReference>
<dbReference type="KEGG" id="aef:GEV26_09505"/>
<dbReference type="CDD" id="cd06261">
    <property type="entry name" value="TM_PBP2"/>
    <property type="match status" value="1"/>
</dbReference>
<comment type="similarity">
    <text evidence="7">Belongs to the binding-protein-dependent transport system permease family.</text>
</comment>
<feature type="transmembrane region" description="Helical" evidence="7">
    <location>
        <begin position="9"/>
        <end position="27"/>
    </location>
</feature>
<keyword evidence="9" id="KW-1185">Reference proteome</keyword>
<dbReference type="SUPFAM" id="SSF161098">
    <property type="entry name" value="MetI-like"/>
    <property type="match status" value="1"/>
</dbReference>
<dbReference type="RefSeq" id="WP_153655041.1">
    <property type="nucleotide sequence ID" value="NZ_CP045737.1"/>
</dbReference>
<evidence type="ECO:0000256" key="1">
    <source>
        <dbReference type="ARBA" id="ARBA00004651"/>
    </source>
</evidence>
<organism evidence="8 9">
    <name type="scientific">Aeromicrobium yanjiei</name>
    <dbReference type="NCBI Taxonomy" id="2662028"/>
    <lineage>
        <taxon>Bacteria</taxon>
        <taxon>Bacillati</taxon>
        <taxon>Actinomycetota</taxon>
        <taxon>Actinomycetes</taxon>
        <taxon>Propionibacteriales</taxon>
        <taxon>Nocardioidaceae</taxon>
        <taxon>Aeromicrobium</taxon>
    </lineage>
</organism>
<dbReference type="EMBL" id="CP045737">
    <property type="protein sequence ID" value="QGG43239.1"/>
    <property type="molecule type" value="Genomic_DNA"/>
</dbReference>
<dbReference type="InterPro" id="IPR000515">
    <property type="entry name" value="MetI-like"/>
</dbReference>
<evidence type="ECO:0000256" key="7">
    <source>
        <dbReference type="RuleBase" id="RU363032"/>
    </source>
</evidence>
<accession>A0A5Q2MMR0</accession>
<reference evidence="8 9" key="1">
    <citation type="submission" date="2019-11" db="EMBL/GenBank/DDBJ databases">
        <authorList>
            <person name="Li J."/>
        </authorList>
    </citation>
    <scope>NUCLEOTIDE SEQUENCE [LARGE SCALE GENOMIC DNA]</scope>
    <source>
        <strain evidence="8 9">MF47</strain>
    </source>
</reference>
<dbReference type="GO" id="GO:0005886">
    <property type="term" value="C:plasma membrane"/>
    <property type="evidence" value="ECO:0007669"/>
    <property type="project" value="UniProtKB-SubCell"/>
</dbReference>
<feature type="transmembrane region" description="Helical" evidence="7">
    <location>
        <begin position="282"/>
        <end position="308"/>
    </location>
</feature>
<evidence type="ECO:0000256" key="5">
    <source>
        <dbReference type="ARBA" id="ARBA00022989"/>
    </source>
</evidence>
<evidence type="ECO:0000256" key="2">
    <source>
        <dbReference type="ARBA" id="ARBA00022448"/>
    </source>
</evidence>
<protein>
    <submittedName>
        <fullName evidence="8">ABC transporter permease subunit</fullName>
    </submittedName>
</protein>
<feature type="transmembrane region" description="Helical" evidence="7">
    <location>
        <begin position="251"/>
        <end position="270"/>
    </location>
</feature>
<gene>
    <name evidence="8" type="ORF">GEV26_09505</name>
</gene>
<keyword evidence="5 7" id="KW-1133">Transmembrane helix</keyword>
<keyword evidence="3" id="KW-1003">Cell membrane</keyword>
<feature type="transmembrane region" description="Helical" evidence="7">
    <location>
        <begin position="101"/>
        <end position="122"/>
    </location>
</feature>
<feature type="transmembrane region" description="Helical" evidence="7">
    <location>
        <begin position="134"/>
        <end position="162"/>
    </location>
</feature>
<evidence type="ECO:0000313" key="9">
    <source>
        <dbReference type="Proteomes" id="UP000392064"/>
    </source>
</evidence>
<dbReference type="Pfam" id="PF00528">
    <property type="entry name" value="BPD_transp_1"/>
    <property type="match status" value="1"/>
</dbReference>
<keyword evidence="6 7" id="KW-0472">Membrane</keyword>
<evidence type="ECO:0000256" key="3">
    <source>
        <dbReference type="ARBA" id="ARBA00022475"/>
    </source>
</evidence>
<dbReference type="Gene3D" id="1.10.3720.10">
    <property type="entry name" value="MetI-like"/>
    <property type="match status" value="1"/>
</dbReference>
<dbReference type="PANTHER" id="PTHR43163:SF6">
    <property type="entry name" value="DIPEPTIDE TRANSPORT SYSTEM PERMEASE PROTEIN DPPB-RELATED"/>
    <property type="match status" value="1"/>
</dbReference>
<keyword evidence="2 7" id="KW-0813">Transport</keyword>
<dbReference type="InterPro" id="IPR035906">
    <property type="entry name" value="MetI-like_sf"/>
</dbReference>
<dbReference type="PANTHER" id="PTHR43163">
    <property type="entry name" value="DIPEPTIDE TRANSPORT SYSTEM PERMEASE PROTEIN DPPB-RELATED"/>
    <property type="match status" value="1"/>
</dbReference>
<dbReference type="InterPro" id="IPR045621">
    <property type="entry name" value="BPD_transp_1_N"/>
</dbReference>
<evidence type="ECO:0000313" key="8">
    <source>
        <dbReference type="EMBL" id="QGG43239.1"/>
    </source>
</evidence>